<dbReference type="RefSeq" id="WP_307340367.1">
    <property type="nucleotide sequence ID" value="NZ_JAUSUD010000007.1"/>
</dbReference>
<gene>
    <name evidence="1" type="ORF">J2S19_001921</name>
</gene>
<organism evidence="1 2">
    <name type="scientific">Metabacillus malikii</name>
    <dbReference type="NCBI Taxonomy" id="1504265"/>
    <lineage>
        <taxon>Bacteria</taxon>
        <taxon>Bacillati</taxon>
        <taxon>Bacillota</taxon>
        <taxon>Bacilli</taxon>
        <taxon>Bacillales</taxon>
        <taxon>Bacillaceae</taxon>
        <taxon>Metabacillus</taxon>
    </lineage>
</organism>
<dbReference type="Proteomes" id="UP001234495">
    <property type="component" value="Unassembled WGS sequence"/>
</dbReference>
<dbReference type="EMBL" id="JAUSUD010000007">
    <property type="protein sequence ID" value="MDQ0230665.1"/>
    <property type="molecule type" value="Genomic_DNA"/>
</dbReference>
<evidence type="ECO:0000313" key="1">
    <source>
        <dbReference type="EMBL" id="MDQ0230665.1"/>
    </source>
</evidence>
<reference evidence="1 2" key="1">
    <citation type="submission" date="2023-07" db="EMBL/GenBank/DDBJ databases">
        <title>Genomic Encyclopedia of Type Strains, Phase IV (KMG-IV): sequencing the most valuable type-strain genomes for metagenomic binning, comparative biology and taxonomic classification.</title>
        <authorList>
            <person name="Goeker M."/>
        </authorList>
    </citation>
    <scope>NUCLEOTIDE SEQUENCE [LARGE SCALE GENOMIC DNA]</scope>
    <source>
        <strain evidence="1 2">DSM 29005</strain>
    </source>
</reference>
<protein>
    <submittedName>
        <fullName evidence="1">Uncharacterized protein</fullName>
    </submittedName>
</protein>
<keyword evidence="2" id="KW-1185">Reference proteome</keyword>
<comment type="caution">
    <text evidence="1">The sequence shown here is derived from an EMBL/GenBank/DDBJ whole genome shotgun (WGS) entry which is preliminary data.</text>
</comment>
<accession>A0ABT9ZEH3</accession>
<evidence type="ECO:0000313" key="2">
    <source>
        <dbReference type="Proteomes" id="UP001234495"/>
    </source>
</evidence>
<name>A0ABT9ZEH3_9BACI</name>
<proteinExistence type="predicted"/>
<sequence>MNHLLTCTTEELALMVSVAGFPDVAKGIAETAIGDKSENEWLAIMEATSHQLMMKRMWDPALEEKGEIPLSHETMKFIEKYVHSGRMLRCSNAPQQSALMLHHYEDEEWLMHIIDRDIIHEFAMIRSNQVSEVIRDYYGIEFPQFAGEHRFALTDEAFDQLSNQDKVETVKNQSKFTEAEKTSFSLFIEDLQTFNWTLFNISNFSMSLKEDEMYLENILFFLPSKHGIWISEYTEDEHTPVYIHLAEQKEWQDMLDGIGSLVTLQV</sequence>